<feature type="transmembrane region" description="Helical" evidence="1">
    <location>
        <begin position="340"/>
        <end position="359"/>
    </location>
</feature>
<sequence>MHTQVFDRPFIPHQMSLHKRLWLLVMALCVLLGVSNEVTAQETSVLTEYPSSLSPTAQISFLAAAPSNDEVYTVYGHAGLRVWDADQGMDVVFNYGIFDFSEDFLIRYLQGKTDYIVLPMPTEVYRSSYAGRKVREIVLETDSTQRSKMWSLLLENIKPENRVYRYNAFRNNCSTRPLDLYFETLSVPPGIEAKLDSARLVFPSPDVPMERRPEVWHPTTWRKVINRLESAQPWLVLGTDLAMGPELDKEMSIEERLFIPMDAAEILSVASYERFNEITSVYYTPCREDLTEGEDPQQPEERGGISLTHPLVVFSLLLTLTLSIYVARARGKRVPGILEFMLYLIAGLGGSLLFFLTFFSEHPMVNPNWNLLVLHPAYLIIVLLMPFGERTLRVRRVLHLILLLPLIAFPFVAHIAGQTINTSVYLIALSLVILSVGRIGCFPPFIKSTERHASH</sequence>
<evidence type="ECO:0000313" key="4">
    <source>
        <dbReference type="EMBL" id="EKY00843.1"/>
    </source>
</evidence>
<dbReference type="RefSeq" id="WP_005467242.1">
    <property type="nucleotide sequence ID" value="NZ_KB291031.1"/>
</dbReference>
<evidence type="ECO:0000313" key="5">
    <source>
        <dbReference type="Proteomes" id="UP000010408"/>
    </source>
</evidence>
<dbReference type="STRING" id="1127696.HMPREF9134_01190"/>
<dbReference type="Proteomes" id="UP000010408">
    <property type="component" value="Unassembled WGS sequence"/>
</dbReference>
<feature type="transmembrane region" description="Helical" evidence="1">
    <location>
        <begin position="423"/>
        <end position="446"/>
    </location>
</feature>
<keyword evidence="1" id="KW-1133">Transmembrane helix</keyword>
<feature type="domain" description="Lnb N-terminal periplasmic" evidence="2">
    <location>
        <begin position="61"/>
        <end position="194"/>
    </location>
</feature>
<reference evidence="4 5" key="1">
    <citation type="submission" date="2012-05" db="EMBL/GenBank/DDBJ databases">
        <authorList>
            <person name="Weinstock G."/>
            <person name="Sodergren E."/>
            <person name="Lobos E.A."/>
            <person name="Fulton L."/>
            <person name="Fulton R."/>
            <person name="Courtney L."/>
            <person name="Fronick C."/>
            <person name="O'Laughlin M."/>
            <person name="Godfrey J."/>
            <person name="Wilson R.M."/>
            <person name="Miner T."/>
            <person name="Farmer C."/>
            <person name="Delehaunty K."/>
            <person name="Cordes M."/>
            <person name="Minx P."/>
            <person name="Tomlinson C."/>
            <person name="Chen J."/>
            <person name="Wollam A."/>
            <person name="Pepin K.H."/>
            <person name="Bhonagiri V."/>
            <person name="Zhang X."/>
            <person name="Suruliraj S."/>
            <person name="Warren W."/>
            <person name="Mitreva M."/>
            <person name="Mardis E.R."/>
            <person name="Wilson R.K."/>
        </authorList>
    </citation>
    <scope>NUCLEOTIDE SEQUENCE [LARGE SCALE GENOMIC DNA]</scope>
    <source>
        <strain evidence="4 5">F0037</strain>
    </source>
</reference>
<dbReference type="eggNOG" id="ENOG502Z87C">
    <property type="taxonomic scope" value="Bacteria"/>
</dbReference>
<dbReference type="HOGENOM" id="CLU_052983_1_0_10"/>
<dbReference type="Pfam" id="PF13387">
    <property type="entry name" value="Lnb_N"/>
    <property type="match status" value="1"/>
</dbReference>
<keyword evidence="1" id="KW-0472">Membrane</keyword>
<keyword evidence="1" id="KW-0812">Transmembrane</keyword>
<proteinExistence type="predicted"/>
<organism evidence="4 5">
    <name type="scientific">Porphyromonas catoniae F0037</name>
    <dbReference type="NCBI Taxonomy" id="1127696"/>
    <lineage>
        <taxon>Bacteria</taxon>
        <taxon>Pseudomonadati</taxon>
        <taxon>Bacteroidota</taxon>
        <taxon>Bacteroidia</taxon>
        <taxon>Bacteroidales</taxon>
        <taxon>Porphyromonadaceae</taxon>
        <taxon>Porphyromonas</taxon>
    </lineage>
</organism>
<accession>L1NBW6</accession>
<evidence type="ECO:0000259" key="2">
    <source>
        <dbReference type="Pfam" id="PF13387"/>
    </source>
</evidence>
<dbReference type="InterPro" id="IPR025178">
    <property type="entry name" value="Lnb_N"/>
</dbReference>
<evidence type="ECO:0000256" key="1">
    <source>
        <dbReference type="SAM" id="Phobius"/>
    </source>
</evidence>
<gene>
    <name evidence="4" type="ORF">HMPREF9134_01190</name>
</gene>
<dbReference type="EMBL" id="AMEQ01000035">
    <property type="protein sequence ID" value="EKY00843.1"/>
    <property type="molecule type" value="Genomic_DNA"/>
</dbReference>
<feature type="transmembrane region" description="Helical" evidence="1">
    <location>
        <begin position="371"/>
        <end position="388"/>
    </location>
</feature>
<protein>
    <submittedName>
        <fullName evidence="4">Uncharacterized protein</fullName>
    </submittedName>
</protein>
<comment type="caution">
    <text evidence="4">The sequence shown here is derived from an EMBL/GenBank/DDBJ whole genome shotgun (WGS) entry which is preliminary data.</text>
</comment>
<dbReference type="PATRIC" id="fig|1127696.3.peg.1068"/>
<evidence type="ECO:0000259" key="3">
    <source>
        <dbReference type="Pfam" id="PF25221"/>
    </source>
</evidence>
<feature type="transmembrane region" description="Helical" evidence="1">
    <location>
        <begin position="307"/>
        <end position="328"/>
    </location>
</feature>
<name>L1NBW6_9PORP</name>
<feature type="transmembrane region" description="Helical" evidence="1">
    <location>
        <begin position="400"/>
        <end position="417"/>
    </location>
</feature>
<dbReference type="InterPro" id="IPR057436">
    <property type="entry name" value="5TMH_Lnb"/>
</dbReference>
<feature type="domain" description="Lnb-like transmembrane" evidence="3">
    <location>
        <begin position="307"/>
        <end position="436"/>
    </location>
</feature>
<dbReference type="Pfam" id="PF25221">
    <property type="entry name" value="5TMH_Lnb"/>
    <property type="match status" value="1"/>
</dbReference>
<dbReference type="AlphaFoldDB" id="L1NBW6"/>